<keyword evidence="2" id="KW-0732">Signal</keyword>
<dbReference type="InterPro" id="IPR028081">
    <property type="entry name" value="Leu-bd"/>
</dbReference>
<feature type="domain" description="Leucine-binding protein" evidence="3">
    <location>
        <begin position="36"/>
        <end position="353"/>
    </location>
</feature>
<dbReference type="Pfam" id="PF13458">
    <property type="entry name" value="Peripla_BP_6"/>
    <property type="match status" value="1"/>
</dbReference>
<dbReference type="InterPro" id="IPR051010">
    <property type="entry name" value="BCAA_transport"/>
</dbReference>
<dbReference type="PANTHER" id="PTHR30483:SF6">
    <property type="entry name" value="PERIPLASMIC BINDING PROTEIN OF ABC TRANSPORTER FOR NATURAL AMINO ACIDS"/>
    <property type="match status" value="1"/>
</dbReference>
<dbReference type="Gene3D" id="3.40.50.2300">
    <property type="match status" value="2"/>
</dbReference>
<accession>A0ABX1FJZ5</accession>
<dbReference type="EMBL" id="VSRL01000068">
    <property type="protein sequence ID" value="NKE58912.1"/>
    <property type="molecule type" value="Genomic_DNA"/>
</dbReference>
<evidence type="ECO:0000259" key="3">
    <source>
        <dbReference type="Pfam" id="PF13458"/>
    </source>
</evidence>
<keyword evidence="5" id="KW-1185">Reference proteome</keyword>
<reference evidence="4 5" key="1">
    <citation type="submission" date="2019-08" db="EMBL/GenBank/DDBJ databases">
        <title>Lentzea from Indian Himalayas.</title>
        <authorList>
            <person name="Mandal S."/>
            <person name="Mallick Gupta A."/>
            <person name="Maiti P.K."/>
            <person name="Sarkar J."/>
            <person name="Mandal S."/>
        </authorList>
    </citation>
    <scope>NUCLEOTIDE SEQUENCE [LARGE SCALE GENOMIC DNA]</scope>
    <source>
        <strain evidence="4 5">PSKA42</strain>
    </source>
</reference>
<dbReference type="InterPro" id="IPR028082">
    <property type="entry name" value="Peripla_BP_I"/>
</dbReference>
<dbReference type="Proteomes" id="UP001515943">
    <property type="component" value="Unassembled WGS sequence"/>
</dbReference>
<dbReference type="PANTHER" id="PTHR30483">
    <property type="entry name" value="LEUCINE-SPECIFIC-BINDING PROTEIN"/>
    <property type="match status" value="1"/>
</dbReference>
<gene>
    <name evidence="4" type="ORF">FXN61_19690</name>
</gene>
<evidence type="ECO:0000313" key="4">
    <source>
        <dbReference type="EMBL" id="NKE58912.1"/>
    </source>
</evidence>
<evidence type="ECO:0000256" key="1">
    <source>
        <dbReference type="ARBA" id="ARBA00010062"/>
    </source>
</evidence>
<evidence type="ECO:0000313" key="5">
    <source>
        <dbReference type="Proteomes" id="UP001515943"/>
    </source>
</evidence>
<dbReference type="SUPFAM" id="SSF53822">
    <property type="entry name" value="Periplasmic binding protein-like I"/>
    <property type="match status" value="1"/>
</dbReference>
<protein>
    <submittedName>
        <fullName evidence="4">ABC transporter substrate-binding protein</fullName>
    </submittedName>
</protein>
<organism evidence="4 5">
    <name type="scientific">Lentzea indica</name>
    <dbReference type="NCBI Taxonomy" id="2604800"/>
    <lineage>
        <taxon>Bacteria</taxon>
        <taxon>Bacillati</taxon>
        <taxon>Actinomycetota</taxon>
        <taxon>Actinomycetes</taxon>
        <taxon>Pseudonocardiales</taxon>
        <taxon>Pseudonocardiaceae</taxon>
        <taxon>Lentzea</taxon>
    </lineage>
</organism>
<sequence length="390" mass="41400">MLIGEPSVMHVRVVAAVLLLVTGCAAEQKRGPSGEPVRIGYLNNASGAFAVPELQTGAEVAVAHLNRKGGLKNRPFELVTCPTDGTPEQSEKCAEKFVGENVEVVVQGVDTGADAAMPKLNEAGIPLVGHVQFTPGLMNHKNAFFFGAAAVAYGTAALKYYADQGVKTVAWLLPESPTTHAFTDTVLTPAAKRFGLGYRSVYYPADNPGWESLARTVATAEASGSIAATEDQCTHMVRALREASYDGRILAASCTGLPRSVGNQSIGVELSSDFWHPTDPLSAPPANQEEIEEYRQAMKDAGHDEPVAGAVVSFADMMTLARVLSTSDGTPEQALRAVKDLDSFLGPQITCDHAWFGNSACSTAVLFYRFQPNGALKAQIPDFIEVSKLG</sequence>
<evidence type="ECO:0000256" key="2">
    <source>
        <dbReference type="ARBA" id="ARBA00022729"/>
    </source>
</evidence>
<comment type="caution">
    <text evidence="4">The sequence shown here is derived from an EMBL/GenBank/DDBJ whole genome shotgun (WGS) entry which is preliminary data.</text>
</comment>
<proteinExistence type="inferred from homology"/>
<name>A0ABX1FJZ5_9PSEU</name>
<comment type="similarity">
    <text evidence="1">Belongs to the leucine-binding protein family.</text>
</comment>